<reference evidence="5 6" key="1">
    <citation type="journal article" date="2019" name="Int. J. Syst. Evol. Microbiol.">
        <title>The Global Catalogue of Microorganisms (GCM) 10K type strain sequencing project: providing services to taxonomists for standard genome sequencing and annotation.</title>
        <authorList>
            <consortium name="The Broad Institute Genomics Platform"/>
            <consortium name="The Broad Institute Genome Sequencing Center for Infectious Disease"/>
            <person name="Wu L."/>
            <person name="Ma J."/>
        </authorList>
    </citation>
    <scope>NUCLEOTIDE SEQUENCE [LARGE SCALE GENOMIC DNA]</scope>
    <source>
        <strain evidence="5 6">CGMCC 1.3240</strain>
    </source>
</reference>
<dbReference type="Pfam" id="PF04967">
    <property type="entry name" value="HTH_10"/>
    <property type="match status" value="1"/>
</dbReference>
<accession>A0ABD5V709</accession>
<dbReference type="EMBL" id="JBHSXQ010000003">
    <property type="protein sequence ID" value="MFC6905904.1"/>
    <property type="molecule type" value="Genomic_DNA"/>
</dbReference>
<proteinExistence type="predicted"/>
<dbReference type="PANTHER" id="PTHR34236">
    <property type="entry name" value="DIMETHYL SULFOXIDE REDUCTASE TRANSCRIPTIONAL ACTIVATOR"/>
    <property type="match status" value="1"/>
</dbReference>
<keyword evidence="6" id="KW-1185">Reference proteome</keyword>
<dbReference type="InterPro" id="IPR056529">
    <property type="entry name" value="HVO_2928_N"/>
</dbReference>
<feature type="domain" description="HVO-2928 N-terminal" evidence="4">
    <location>
        <begin position="3"/>
        <end position="168"/>
    </location>
</feature>
<dbReference type="PANTHER" id="PTHR34236:SF1">
    <property type="entry name" value="DIMETHYL SULFOXIDE REDUCTASE TRANSCRIPTIONAL ACTIVATOR"/>
    <property type="match status" value="1"/>
</dbReference>
<dbReference type="RefSeq" id="WP_340604434.1">
    <property type="nucleotide sequence ID" value="NZ_JBBMXV010000003.1"/>
</dbReference>
<dbReference type="Proteomes" id="UP001596312">
    <property type="component" value="Unassembled WGS sequence"/>
</dbReference>
<evidence type="ECO:0000256" key="1">
    <source>
        <dbReference type="ARBA" id="ARBA00023015"/>
    </source>
</evidence>
<name>A0ABD5V709_9EURY</name>
<keyword evidence="1" id="KW-0805">Transcription regulation</keyword>
<comment type="caution">
    <text evidence="5">The sequence shown here is derived from an EMBL/GenBank/DDBJ whole genome shotgun (WGS) entry which is preliminary data.</text>
</comment>
<organism evidence="5 6">
    <name type="scientific">Halalkalicoccus tibetensis</name>
    <dbReference type="NCBI Taxonomy" id="175632"/>
    <lineage>
        <taxon>Archaea</taxon>
        <taxon>Methanobacteriati</taxon>
        <taxon>Methanobacteriota</taxon>
        <taxon>Stenosarchaea group</taxon>
        <taxon>Halobacteria</taxon>
        <taxon>Halobacteriales</taxon>
        <taxon>Halococcaceae</taxon>
        <taxon>Halalkalicoccus</taxon>
    </lineage>
</organism>
<dbReference type="InterPro" id="IPR007050">
    <property type="entry name" value="HTH_bacterioopsin"/>
</dbReference>
<feature type="domain" description="HTH bat-type" evidence="3">
    <location>
        <begin position="180"/>
        <end position="228"/>
    </location>
</feature>
<dbReference type="Pfam" id="PF24281">
    <property type="entry name" value="HVO_2928_N"/>
    <property type="match status" value="1"/>
</dbReference>
<evidence type="ECO:0000256" key="2">
    <source>
        <dbReference type="ARBA" id="ARBA00023163"/>
    </source>
</evidence>
<dbReference type="AlphaFoldDB" id="A0ABD5V709"/>
<evidence type="ECO:0000259" key="4">
    <source>
        <dbReference type="Pfam" id="PF24281"/>
    </source>
</evidence>
<gene>
    <name evidence="5" type="ORF">ACFQGH_11950</name>
</gene>
<evidence type="ECO:0000313" key="6">
    <source>
        <dbReference type="Proteomes" id="UP001596312"/>
    </source>
</evidence>
<keyword evidence="2" id="KW-0804">Transcription</keyword>
<evidence type="ECO:0000313" key="5">
    <source>
        <dbReference type="EMBL" id="MFC6905904.1"/>
    </source>
</evidence>
<protein>
    <submittedName>
        <fullName evidence="5">Helix-turn-helix domain-containing protein</fullName>
    </submittedName>
</protein>
<evidence type="ECO:0000259" key="3">
    <source>
        <dbReference type="Pfam" id="PF04967"/>
    </source>
</evidence>
<sequence length="244" mass="27056">MRELVFTLEYDPGRNAVADVLAEHPDAGIRSLSLHATPDSLWRVDHATGPSNALAAIEDAFLTTDYYADCLATDPCGATSETQVLDRSPETLVLYTYWERTPICASIPHLALENLGEGSLFETRHEGRRHTWRVVHSEGADVHAFFDALRAETGDGVELDVRRLAELSPSPAGSDSLPREQREALRAAAERGYYETPRAVDLAELAADLDVPRSTLAYRLRRAEAYLVSHFLERERLAEGVEPT</sequence>